<dbReference type="EMBL" id="CAJPIJ010000104">
    <property type="protein sequence ID" value="CAG1976712.1"/>
    <property type="molecule type" value="Genomic_DNA"/>
</dbReference>
<reference evidence="2" key="1">
    <citation type="submission" date="2019-04" db="EMBL/GenBank/DDBJ databases">
        <authorList>
            <person name="Melise S."/>
            <person name="Noan J."/>
            <person name="Okalmin O."/>
        </authorList>
    </citation>
    <scope>NUCLEOTIDE SEQUENCE</scope>
    <source>
        <strain evidence="2">FN9</strain>
    </source>
</reference>
<reference evidence="1" key="2">
    <citation type="submission" date="2021-03" db="EMBL/GenBank/DDBJ databases">
        <authorList>
            <person name="Alouane T."/>
            <person name="Langin T."/>
            <person name="Bonhomme L."/>
        </authorList>
    </citation>
    <scope>NUCLEOTIDE SEQUENCE</scope>
    <source>
        <strain evidence="1">MDC_Fg202</strain>
    </source>
</reference>
<gene>
    <name evidence="2" type="ORF">FUG_LOCUS788</name>
    <name evidence="1" type="ORF">MDCFG202_LOCUS142910</name>
</gene>
<sequence>MFSKLYLIWRYSLAARFFFHLVGLIECLSEMFPGAPSAIYLWATLQNLIWLKELGVLIFETIQEAYAKSDPSLTLLHELVLRSVNTLLSTIRFDFDTQASPMEPPLTAAQASLILLYQKPGHHRRSPHTLFCIH</sequence>
<accession>A0A4E9DLW2</accession>
<dbReference type="EMBL" id="CAAKMV010000011">
    <property type="protein sequence ID" value="VIO52016.1"/>
    <property type="molecule type" value="Genomic_DNA"/>
</dbReference>
<dbReference type="AlphaFoldDB" id="A0A4E9DLW2"/>
<dbReference type="Proteomes" id="UP000746612">
    <property type="component" value="Unassembled WGS sequence"/>
</dbReference>
<organism evidence="2">
    <name type="scientific">Gibberella zeae</name>
    <name type="common">Wheat head blight fungus</name>
    <name type="synonym">Fusarium graminearum</name>
    <dbReference type="NCBI Taxonomy" id="5518"/>
    <lineage>
        <taxon>Eukaryota</taxon>
        <taxon>Fungi</taxon>
        <taxon>Dikarya</taxon>
        <taxon>Ascomycota</taxon>
        <taxon>Pezizomycotina</taxon>
        <taxon>Sordariomycetes</taxon>
        <taxon>Hypocreomycetidae</taxon>
        <taxon>Hypocreales</taxon>
        <taxon>Nectriaceae</taxon>
        <taxon>Fusarium</taxon>
    </lineage>
</organism>
<evidence type="ECO:0000313" key="2">
    <source>
        <dbReference type="EMBL" id="VIO52016.1"/>
    </source>
</evidence>
<evidence type="ECO:0000313" key="1">
    <source>
        <dbReference type="EMBL" id="CAG1976712.1"/>
    </source>
</evidence>
<proteinExistence type="predicted"/>
<protein>
    <submittedName>
        <fullName evidence="2">Uncharacterized protein</fullName>
    </submittedName>
</protein>
<name>A0A4E9DLW2_GIBZA</name>